<dbReference type="CDD" id="cd04275">
    <property type="entry name" value="ZnMc_pappalysin_like"/>
    <property type="match status" value="1"/>
</dbReference>
<evidence type="ECO:0000256" key="2">
    <source>
        <dbReference type="ARBA" id="ARBA00022670"/>
    </source>
</evidence>
<dbReference type="NCBIfam" id="NF038128">
    <property type="entry name" value="choice_anch_J"/>
    <property type="match status" value="1"/>
</dbReference>
<keyword evidence="2" id="KW-0645">Protease</keyword>
<comment type="caution">
    <text evidence="11">The sequence shown here is derived from an EMBL/GenBank/DDBJ whole genome shotgun (WGS) entry which is preliminary data.</text>
</comment>
<evidence type="ECO:0000256" key="6">
    <source>
        <dbReference type="ARBA" id="ARBA00022833"/>
    </source>
</evidence>
<feature type="domain" description="Peptidase M43 pregnancy-associated plasma-A" evidence="9">
    <location>
        <begin position="180"/>
        <end position="321"/>
    </location>
</feature>
<evidence type="ECO:0000313" key="12">
    <source>
        <dbReference type="Proteomes" id="UP000033121"/>
    </source>
</evidence>
<keyword evidence="6" id="KW-0862">Zinc</keyword>
<dbReference type="SUPFAM" id="SSF55486">
    <property type="entry name" value="Metalloproteases ('zincins'), catalytic domain"/>
    <property type="match status" value="1"/>
</dbReference>
<dbReference type="GO" id="GO:0046872">
    <property type="term" value="F:metal ion binding"/>
    <property type="evidence" value="ECO:0007669"/>
    <property type="project" value="UniProtKB-KW"/>
</dbReference>
<dbReference type="Proteomes" id="UP000033121">
    <property type="component" value="Unassembled WGS sequence"/>
</dbReference>
<dbReference type="InterPro" id="IPR024079">
    <property type="entry name" value="MetalloPept_cat_dom_sf"/>
</dbReference>
<accession>A0A0E9N2T9</accession>
<keyword evidence="8" id="KW-1015">Disulfide bond</keyword>
<keyword evidence="5" id="KW-0378">Hydrolase</keyword>
<keyword evidence="3" id="KW-0479">Metal-binding</keyword>
<dbReference type="InterPro" id="IPR026444">
    <property type="entry name" value="Secre_tail"/>
</dbReference>
<dbReference type="NCBIfam" id="TIGR04183">
    <property type="entry name" value="Por_Secre_tail"/>
    <property type="match status" value="1"/>
</dbReference>
<dbReference type="PANTHER" id="PTHR47466">
    <property type="match status" value="1"/>
</dbReference>
<reference evidence="11 12" key="1">
    <citation type="submission" date="2015-04" db="EMBL/GenBank/DDBJ databases">
        <title>Whole genome shotgun sequence of Flavihumibacter petaseus NBRC 106054.</title>
        <authorList>
            <person name="Miyazawa S."/>
            <person name="Hosoyama A."/>
            <person name="Hashimoto M."/>
            <person name="Noguchi M."/>
            <person name="Tsuchikane K."/>
            <person name="Ohji S."/>
            <person name="Yamazoe A."/>
            <person name="Ichikawa N."/>
            <person name="Kimura A."/>
            <person name="Fujita N."/>
        </authorList>
    </citation>
    <scope>NUCLEOTIDE SEQUENCE [LARGE SCALE GENOMIC DNA]</scope>
    <source>
        <strain evidence="11 12">NBRC 106054</strain>
    </source>
</reference>
<dbReference type="GO" id="GO:0008237">
    <property type="term" value="F:metallopeptidase activity"/>
    <property type="evidence" value="ECO:0007669"/>
    <property type="project" value="UniProtKB-KW"/>
</dbReference>
<dbReference type="Pfam" id="PF18962">
    <property type="entry name" value="Por_Secre_tail"/>
    <property type="match status" value="1"/>
</dbReference>
<dbReference type="STRING" id="1220578.FPE01S_03_01770"/>
<dbReference type="GO" id="GO:0006508">
    <property type="term" value="P:proteolysis"/>
    <property type="evidence" value="ECO:0007669"/>
    <property type="project" value="UniProtKB-KW"/>
</dbReference>
<name>A0A0E9N2T9_9BACT</name>
<evidence type="ECO:0000256" key="1">
    <source>
        <dbReference type="ARBA" id="ARBA00008721"/>
    </source>
</evidence>
<dbReference type="EMBL" id="BBWV01000003">
    <property type="protein sequence ID" value="GAO44139.1"/>
    <property type="molecule type" value="Genomic_DNA"/>
</dbReference>
<dbReference type="Pfam" id="PF05572">
    <property type="entry name" value="Peptidase_M43"/>
    <property type="match status" value="1"/>
</dbReference>
<keyword evidence="12" id="KW-1185">Reference proteome</keyword>
<gene>
    <name evidence="11" type="ORF">FPE01S_03_01770</name>
</gene>
<keyword evidence="4" id="KW-0732">Signal</keyword>
<evidence type="ECO:0000259" key="10">
    <source>
        <dbReference type="Pfam" id="PF18962"/>
    </source>
</evidence>
<evidence type="ECO:0000313" key="11">
    <source>
        <dbReference type="EMBL" id="GAO44139.1"/>
    </source>
</evidence>
<dbReference type="Gene3D" id="2.60.120.200">
    <property type="match status" value="1"/>
</dbReference>
<protein>
    <submittedName>
        <fullName evidence="11">Peptidase M43 family protein</fullName>
    </submittedName>
</protein>
<evidence type="ECO:0000256" key="7">
    <source>
        <dbReference type="ARBA" id="ARBA00023049"/>
    </source>
</evidence>
<organism evidence="11 12">
    <name type="scientific">Flavihumibacter petaseus NBRC 106054</name>
    <dbReference type="NCBI Taxonomy" id="1220578"/>
    <lineage>
        <taxon>Bacteria</taxon>
        <taxon>Pseudomonadati</taxon>
        <taxon>Bacteroidota</taxon>
        <taxon>Chitinophagia</taxon>
        <taxon>Chitinophagales</taxon>
        <taxon>Chitinophagaceae</taxon>
        <taxon>Flavihumibacter</taxon>
    </lineage>
</organism>
<proteinExistence type="inferred from homology"/>
<dbReference type="InterPro" id="IPR008754">
    <property type="entry name" value="Peptidase_M43"/>
</dbReference>
<evidence type="ECO:0000256" key="3">
    <source>
        <dbReference type="ARBA" id="ARBA00022723"/>
    </source>
</evidence>
<dbReference type="AlphaFoldDB" id="A0A0E9N2T9"/>
<keyword evidence="7" id="KW-0482">Metalloprotease</keyword>
<dbReference type="Gene3D" id="3.40.390.10">
    <property type="entry name" value="Collagenase (Catalytic Domain)"/>
    <property type="match status" value="1"/>
</dbReference>
<evidence type="ECO:0000256" key="8">
    <source>
        <dbReference type="ARBA" id="ARBA00023157"/>
    </source>
</evidence>
<feature type="domain" description="Secretion system C-terminal sorting" evidence="10">
    <location>
        <begin position="642"/>
        <end position="717"/>
    </location>
</feature>
<evidence type="ECO:0000256" key="4">
    <source>
        <dbReference type="ARBA" id="ARBA00022729"/>
    </source>
</evidence>
<comment type="similarity">
    <text evidence="1">Belongs to the peptidase M43B family.</text>
</comment>
<evidence type="ECO:0000256" key="5">
    <source>
        <dbReference type="ARBA" id="ARBA00022801"/>
    </source>
</evidence>
<sequence length="719" mass="78160">MALLALPGPVFSQGSQRIPARINRCAADTRLKAHFAKDENFRRRFLSGREAFRNKVEKVVRERASRAAADRPSADRLSGAAIYSIPVVFHIVLQNPASVSDATIMAQLDTLNKCFAGENDQRNVLAGFKSRLASTNFSFCLAQRGPDGLPATGIVRKTTNIAQYESGTNDMKDPSKGGSAAWDTDQYLNIWITNLSNGILGFSSFPDDGDPDNQGVVVDPDAMPGSTNPQYNEGKTLVHECGHFFNLIHIWGDEDGCSGSDDVADTPNQGAATYGFRVGVVTDGCTTTAPGIMYQNFLDYTDDVDLLGFTSGQVARMELALTQYRLSLTQSQGCAPVNLVPLDGELYSFVGYSKRICTPSIALQVQLRNRGTQTITAAVIRYKTEEEEWTTADFTGSIPSLGSVVVSLPAIPALQGIHPVYVELVSVNGVTDDGDPANNFLTSTVQYYPALTTGFTESFEDLLFPPVAWDTLNPDGRVGWERFVGAGKTGFASVRMHNFEYDRPGAVDWLRPPQLDLSSGIDSAFLSFQVAAATYTDPVVSGNNWDTLEVVVSTDCGATYTSLYKKWGATLVTVAGGRQADFVPAPGEWRKDSVDLTPYAGKGQILVAFKHTAGFENNVYLDDIQLREVRVFPNLKAKGMLVYPNPTHGLTQVQFYPQPTGLKALLLFNAQGALVSRISVASGTASNTYSFDLSRFSAGVYLLKAVFDDRVEVRKVVKQ</sequence>
<dbReference type="PANTHER" id="PTHR47466:SF1">
    <property type="entry name" value="METALLOPROTEASE MEP1 (AFU_ORTHOLOGUE AFUA_1G07730)-RELATED"/>
    <property type="match status" value="1"/>
</dbReference>
<evidence type="ECO:0000259" key="9">
    <source>
        <dbReference type="Pfam" id="PF05572"/>
    </source>
</evidence>